<dbReference type="EMBL" id="KV875103">
    <property type="protein sequence ID" value="OIW24367.1"/>
    <property type="molecule type" value="Genomic_DNA"/>
</dbReference>
<dbReference type="InterPro" id="IPR022085">
    <property type="entry name" value="OpdG"/>
</dbReference>
<protein>
    <submittedName>
        <fullName evidence="1">Uncharacterized protein</fullName>
    </submittedName>
</protein>
<dbReference type="AlphaFoldDB" id="A0A1J7I9M6"/>
<dbReference type="OrthoDB" id="5403091at2759"/>
<gene>
    <name evidence="1" type="ORF">CONLIGDRAFT_718332</name>
</gene>
<dbReference type="Pfam" id="PF12311">
    <property type="entry name" value="DUF3632"/>
    <property type="match status" value="1"/>
</dbReference>
<proteinExistence type="predicted"/>
<evidence type="ECO:0000313" key="2">
    <source>
        <dbReference type="Proteomes" id="UP000182658"/>
    </source>
</evidence>
<dbReference type="InParanoid" id="A0A1J7I9M6"/>
<keyword evidence="2" id="KW-1185">Reference proteome</keyword>
<dbReference type="Proteomes" id="UP000182658">
    <property type="component" value="Unassembled WGS sequence"/>
</dbReference>
<reference evidence="1 2" key="1">
    <citation type="submission" date="2016-10" db="EMBL/GenBank/DDBJ databases">
        <title>Draft genome sequence of Coniochaeta ligniaria NRRL30616, a lignocellulolytic fungus for bioabatement of inhibitors in plant biomass hydrolysates.</title>
        <authorList>
            <consortium name="DOE Joint Genome Institute"/>
            <person name="Jimenez D.J."/>
            <person name="Hector R.E."/>
            <person name="Riley R."/>
            <person name="Sun H."/>
            <person name="Grigoriev I.V."/>
            <person name="Van Elsas J.D."/>
            <person name="Nichols N.N."/>
        </authorList>
    </citation>
    <scope>NUCLEOTIDE SEQUENCE [LARGE SCALE GENOMIC DNA]</scope>
    <source>
        <strain evidence="1 2">NRRL 30616</strain>
    </source>
</reference>
<sequence>MWPPSGPLVSTPEDISQYITDTRTVLSKKLFATKDFEEFWRVLESVKVFSIYVIKVVSLQTDPGNPDDIFRLWELIMSAAMSQFNRPDWIMDRTHDYLVNLVLWTREFDVQCRVVNPPTLFSNVAPPLYPNWDAYGFGYRMRRFIEYGMSNQRISSHLEGQKLRCLAAFSAKCFAHGLCPIDLGMAAMMNLKLALERLELNMPQSAVNITTTQKMLLPSALAWIQHSQHRMLSLSMDCTFSTGAGAEIFESYSPDIGLAKTTKTVDGFADLPPGFNVARWIHWRQVVYILAQNPDPDIAIQGRKAWIHMINCGREMGYDVPGEEFYFGMIQKSMEEARRATKPDSVWVKSMSDINADFYWAGIDQILLYLRGPPKTRRGID</sequence>
<evidence type="ECO:0000313" key="1">
    <source>
        <dbReference type="EMBL" id="OIW24367.1"/>
    </source>
</evidence>
<name>A0A1J7I9M6_9PEZI</name>
<accession>A0A1J7I9M6</accession>
<organism evidence="1 2">
    <name type="scientific">Coniochaeta ligniaria NRRL 30616</name>
    <dbReference type="NCBI Taxonomy" id="1408157"/>
    <lineage>
        <taxon>Eukaryota</taxon>
        <taxon>Fungi</taxon>
        <taxon>Dikarya</taxon>
        <taxon>Ascomycota</taxon>
        <taxon>Pezizomycotina</taxon>
        <taxon>Sordariomycetes</taxon>
        <taxon>Sordariomycetidae</taxon>
        <taxon>Coniochaetales</taxon>
        <taxon>Coniochaetaceae</taxon>
        <taxon>Coniochaeta</taxon>
    </lineage>
</organism>